<evidence type="ECO:0000313" key="3">
    <source>
        <dbReference type="Proteomes" id="UP000078387"/>
    </source>
</evidence>
<keyword evidence="1" id="KW-0175">Coiled coil</keyword>
<evidence type="ECO:0000313" key="2">
    <source>
        <dbReference type="EMBL" id="GAT92584.1"/>
    </source>
</evidence>
<proteinExistence type="predicted"/>
<dbReference type="AlphaFoldDB" id="A0A5K1VB29"/>
<feature type="coiled-coil region" evidence="1">
    <location>
        <begin position="30"/>
        <end position="60"/>
    </location>
</feature>
<dbReference type="Gene3D" id="1.20.5.1700">
    <property type="match status" value="1"/>
</dbReference>
<evidence type="ECO:0008006" key="4">
    <source>
        <dbReference type="Google" id="ProtNLM"/>
    </source>
</evidence>
<evidence type="ECO:0000256" key="1">
    <source>
        <dbReference type="SAM" id="Coils"/>
    </source>
</evidence>
<feature type="coiled-coil region" evidence="1">
    <location>
        <begin position="121"/>
        <end position="305"/>
    </location>
</feature>
<dbReference type="Proteomes" id="UP000078387">
    <property type="component" value="Unassembled WGS sequence"/>
</dbReference>
<dbReference type="OMA" id="VESGIQM"/>
<dbReference type="VEuPathDB" id="AmoebaDB:KM1_123720"/>
<gene>
    <name evidence="2" type="ORF">CL6EHI_183220</name>
</gene>
<comment type="caution">
    <text evidence="2">The sequence shown here is derived from an EMBL/GenBank/DDBJ whole genome shotgun (WGS) entry which is preliminary data.</text>
</comment>
<reference evidence="2 3" key="1">
    <citation type="submission" date="2016-05" db="EMBL/GenBank/DDBJ databases">
        <title>First whole genome sequencing of Entamoeba histolytica HM1:IMSS-clone-6.</title>
        <authorList>
            <person name="Mukherjee Avik.K."/>
            <person name="Izumyama S."/>
            <person name="Nakada-Tsukui K."/>
            <person name="Nozaki T."/>
        </authorList>
    </citation>
    <scope>NUCLEOTIDE SEQUENCE [LARGE SCALE GENOMIC DNA]</scope>
    <source>
        <strain evidence="2 3">HM1:IMSS clone 6</strain>
    </source>
</reference>
<protein>
    <recommendedName>
        <fullName evidence="4">Rho-associated protein kinase</fullName>
    </recommendedName>
</protein>
<accession>A0A5K1VB29</accession>
<dbReference type="VEuPathDB" id="AmoebaDB:EHI_183220"/>
<dbReference type="VEuPathDB" id="AmoebaDB:EHI7A_069410"/>
<name>A0A5K1VB29_ENTHI</name>
<dbReference type="VEuPathDB" id="AmoebaDB:EHI5A_102240"/>
<dbReference type="EMBL" id="BDEQ01000001">
    <property type="protein sequence ID" value="GAT92584.1"/>
    <property type="molecule type" value="Genomic_DNA"/>
</dbReference>
<sequence length="310" mass="37558">MEINYKELYFKKTEECKLNHCSKESVHKKEKELKERIVLIEKKLDEAIEMMTKKDKLTNEETKEFSEHINTMKFELISKQEKEKYETQIFQLKNQFLIEKKQMMEKQQQLIQQLYQYQCKCTELIKTRKQNQNQLEELQSQITQIKMNKQETSESEEMGEKWRISEKKLKLLQNENDQLRVKNLELLSREFDYQTIINKLKTKKDVPQTERINENDIIVDHLRNEIKEIKENYQQLEGIFNKKTKQVKKLKSEKAVLQESIDVLESENRQLKDQIVQLQSSLKKIQEENEKNEKIKRRLKEKISILTETP</sequence>
<organism evidence="2 3">
    <name type="scientific">Entamoeba histolytica</name>
    <dbReference type="NCBI Taxonomy" id="5759"/>
    <lineage>
        <taxon>Eukaryota</taxon>
        <taxon>Amoebozoa</taxon>
        <taxon>Evosea</taxon>
        <taxon>Archamoebae</taxon>
        <taxon>Mastigamoebida</taxon>
        <taxon>Entamoebidae</taxon>
        <taxon>Entamoeba</taxon>
    </lineage>
</organism>